<dbReference type="RefSeq" id="WP_150087154.1">
    <property type="nucleotide sequence ID" value="NZ_VWSF01000002.1"/>
</dbReference>
<keyword evidence="2" id="KW-0812">Transmembrane</keyword>
<evidence type="ECO:0000313" key="4">
    <source>
        <dbReference type="Proteomes" id="UP000323426"/>
    </source>
</evidence>
<comment type="caution">
    <text evidence="3">The sequence shown here is derived from an EMBL/GenBank/DDBJ whole genome shotgun (WGS) entry which is preliminary data.</text>
</comment>
<evidence type="ECO:0000256" key="2">
    <source>
        <dbReference type="SAM" id="Phobius"/>
    </source>
</evidence>
<protein>
    <recommendedName>
        <fullName evidence="5">SLATT domain-containing protein</fullName>
    </recommendedName>
</protein>
<keyword evidence="2" id="KW-1133">Transmembrane helix</keyword>
<gene>
    <name evidence="3" type="ORF">F0145_04765</name>
</gene>
<name>A0A5M6DMQ8_9BACT</name>
<organism evidence="3 4">
    <name type="scientific">Adhaeribacter rhizoryzae</name>
    <dbReference type="NCBI Taxonomy" id="2607907"/>
    <lineage>
        <taxon>Bacteria</taxon>
        <taxon>Pseudomonadati</taxon>
        <taxon>Bacteroidota</taxon>
        <taxon>Cytophagia</taxon>
        <taxon>Cytophagales</taxon>
        <taxon>Hymenobacteraceae</taxon>
        <taxon>Adhaeribacter</taxon>
    </lineage>
</organism>
<evidence type="ECO:0000313" key="3">
    <source>
        <dbReference type="EMBL" id="KAA5548827.1"/>
    </source>
</evidence>
<accession>A0A5M6DMQ8</accession>
<reference evidence="3 4" key="1">
    <citation type="submission" date="2019-09" db="EMBL/GenBank/DDBJ databases">
        <title>Genome sequence and assembly of Adhaeribacter sp.</title>
        <authorList>
            <person name="Chhetri G."/>
        </authorList>
    </citation>
    <scope>NUCLEOTIDE SEQUENCE [LARGE SCALE GENOMIC DNA]</scope>
    <source>
        <strain evidence="3 4">DK36</strain>
    </source>
</reference>
<evidence type="ECO:0008006" key="5">
    <source>
        <dbReference type="Google" id="ProtNLM"/>
    </source>
</evidence>
<evidence type="ECO:0000256" key="1">
    <source>
        <dbReference type="SAM" id="MobiDB-lite"/>
    </source>
</evidence>
<dbReference type="Proteomes" id="UP000323426">
    <property type="component" value="Unassembled WGS sequence"/>
</dbReference>
<dbReference type="AlphaFoldDB" id="A0A5M6DMQ8"/>
<dbReference type="EMBL" id="VWSF01000002">
    <property type="protein sequence ID" value="KAA5548827.1"/>
    <property type="molecule type" value="Genomic_DNA"/>
</dbReference>
<proteinExistence type="predicted"/>
<sequence>MKTTLTSENPAAIKIINRTDADLIIQNIKKELQTWKLKNFLYHLLVGVLGTVAILGSVIVSVYLDTRSEILTAERLKLIAIASTVSLSILSAFNIISKTNNYIAACDLMQVALFKHNARLINLGTLIEVYDKANKIIGGINFNFDKNFTGAPGKTVVSVDTAEEMPVVENERIPADETDSDLEAKELEAKENIPAKSKNQSNLFKTNAGKSTPPAAGSQANLPITSAEPAPVKSEAIINTDEVSVMVSEK</sequence>
<feature type="transmembrane region" description="Helical" evidence="2">
    <location>
        <begin position="76"/>
        <end position="96"/>
    </location>
</feature>
<feature type="region of interest" description="Disordered" evidence="1">
    <location>
        <begin position="187"/>
        <end position="250"/>
    </location>
</feature>
<keyword evidence="4" id="KW-1185">Reference proteome</keyword>
<feature type="transmembrane region" description="Helical" evidence="2">
    <location>
        <begin position="40"/>
        <end position="64"/>
    </location>
</feature>
<keyword evidence="2" id="KW-0472">Membrane</keyword>
<feature type="compositionally biased region" description="Polar residues" evidence="1">
    <location>
        <begin position="197"/>
        <end position="210"/>
    </location>
</feature>